<protein>
    <submittedName>
        <fullName evidence="2">Uncharacterized protein</fullName>
    </submittedName>
</protein>
<reference evidence="2 3" key="1">
    <citation type="submission" date="2020-02" db="EMBL/GenBank/DDBJ databases">
        <authorList>
            <person name="Ma Q."/>
            <person name="Huang Y."/>
            <person name="Song X."/>
            <person name="Pei D."/>
        </authorList>
    </citation>
    <scope>NUCLEOTIDE SEQUENCE [LARGE SCALE GENOMIC DNA]</scope>
    <source>
        <strain evidence="2">Sxm20200214</strain>
        <tissue evidence="2">Leaf</tissue>
    </source>
</reference>
<dbReference type="EMBL" id="JAAMPC010000003">
    <property type="protein sequence ID" value="KAG2320301.1"/>
    <property type="molecule type" value="Genomic_DNA"/>
</dbReference>
<dbReference type="OrthoDB" id="5627at2759"/>
<accession>A0A8X7VYQ0</accession>
<sequence>MRVEKSYSELGKVKMGQGVKYVEQELKKKREHPELYKDRGPQADGQGPKPSSSSNNYAADSGKSRQAATDQIMLERLRKRERNRVMRRHLIL</sequence>
<dbReference type="Proteomes" id="UP000886595">
    <property type="component" value="Unassembled WGS sequence"/>
</dbReference>
<evidence type="ECO:0000313" key="2">
    <source>
        <dbReference type="EMBL" id="KAG2320301.1"/>
    </source>
</evidence>
<evidence type="ECO:0000313" key="3">
    <source>
        <dbReference type="Proteomes" id="UP000886595"/>
    </source>
</evidence>
<keyword evidence="3" id="KW-1185">Reference proteome</keyword>
<evidence type="ECO:0000256" key="1">
    <source>
        <dbReference type="SAM" id="MobiDB-lite"/>
    </source>
</evidence>
<proteinExistence type="predicted"/>
<feature type="compositionally biased region" description="Polar residues" evidence="1">
    <location>
        <begin position="49"/>
        <end position="69"/>
    </location>
</feature>
<dbReference type="AlphaFoldDB" id="A0A8X7VYQ0"/>
<feature type="compositionally biased region" description="Basic and acidic residues" evidence="1">
    <location>
        <begin position="24"/>
        <end position="41"/>
    </location>
</feature>
<name>A0A8X7VYQ0_BRACI</name>
<organism evidence="2 3">
    <name type="scientific">Brassica carinata</name>
    <name type="common">Ethiopian mustard</name>
    <name type="synonym">Abyssinian cabbage</name>
    <dbReference type="NCBI Taxonomy" id="52824"/>
    <lineage>
        <taxon>Eukaryota</taxon>
        <taxon>Viridiplantae</taxon>
        <taxon>Streptophyta</taxon>
        <taxon>Embryophyta</taxon>
        <taxon>Tracheophyta</taxon>
        <taxon>Spermatophyta</taxon>
        <taxon>Magnoliopsida</taxon>
        <taxon>eudicotyledons</taxon>
        <taxon>Gunneridae</taxon>
        <taxon>Pentapetalae</taxon>
        <taxon>rosids</taxon>
        <taxon>malvids</taxon>
        <taxon>Brassicales</taxon>
        <taxon>Brassicaceae</taxon>
        <taxon>Brassiceae</taxon>
        <taxon>Brassica</taxon>
    </lineage>
</organism>
<comment type="caution">
    <text evidence="2">The sequence shown here is derived from an EMBL/GenBank/DDBJ whole genome shotgun (WGS) entry which is preliminary data.</text>
</comment>
<gene>
    <name evidence="2" type="ORF">Bca52824_013514</name>
</gene>
<feature type="region of interest" description="Disordered" evidence="1">
    <location>
        <begin position="24"/>
        <end position="70"/>
    </location>
</feature>